<dbReference type="KEGG" id="psw:LK03_18680"/>
<reference evidence="1 2" key="1">
    <citation type="submission" date="2014-09" db="EMBL/GenBank/DDBJ databases">
        <authorList>
            <person name="Chan K.-G."/>
        </authorList>
    </citation>
    <scope>NUCLEOTIDE SEQUENCE [LARGE SCALE GENOMIC DNA]</scope>
    <source>
        <strain evidence="1 2">ND07</strain>
    </source>
</reference>
<evidence type="ECO:0000313" key="1">
    <source>
        <dbReference type="EMBL" id="AIR91168.1"/>
    </source>
</evidence>
<dbReference type="AlphaFoldDB" id="A0A089YHM4"/>
<gene>
    <name evidence="1" type="ORF">LK03_18680</name>
</gene>
<sequence length="82" mass="9253">MQTLHCEYRDHTITASVMAHPDSPLPYASGCLITDPEGHVSRRLSLPVEMKFMADLEHAQQAALAHGRWLVDQHLDGHVQHF</sequence>
<proteinExistence type="predicted"/>
<keyword evidence="2" id="KW-1185">Reference proteome</keyword>
<dbReference type="Proteomes" id="UP000029493">
    <property type="component" value="Chromosome"/>
</dbReference>
<organism evidence="1 2">
    <name type="scientific">Pseudomonas cremoricolorata</name>
    <dbReference type="NCBI Taxonomy" id="157783"/>
    <lineage>
        <taxon>Bacteria</taxon>
        <taxon>Pseudomonadati</taxon>
        <taxon>Pseudomonadota</taxon>
        <taxon>Gammaproteobacteria</taxon>
        <taxon>Pseudomonadales</taxon>
        <taxon>Pseudomonadaceae</taxon>
        <taxon>Pseudomonas</taxon>
    </lineage>
</organism>
<evidence type="ECO:0000313" key="2">
    <source>
        <dbReference type="Proteomes" id="UP000029493"/>
    </source>
</evidence>
<protein>
    <submittedName>
        <fullName evidence="1">Uncharacterized protein</fullName>
    </submittedName>
</protein>
<dbReference type="EMBL" id="CP009455">
    <property type="protein sequence ID" value="AIR91168.1"/>
    <property type="molecule type" value="Genomic_DNA"/>
</dbReference>
<dbReference type="RefSeq" id="WP_038413896.1">
    <property type="nucleotide sequence ID" value="NZ_CP009455.1"/>
</dbReference>
<dbReference type="OrthoDB" id="6966493at2"/>
<accession>A0A089YHM4</accession>
<name>A0A089YHM4_9PSED</name>